<evidence type="ECO:0000313" key="1">
    <source>
        <dbReference type="EMBL" id="MEQ2177005.1"/>
    </source>
</evidence>
<comment type="caution">
    <text evidence="1">The sequence shown here is derived from an EMBL/GenBank/DDBJ whole genome shotgun (WGS) entry which is preliminary data.</text>
</comment>
<gene>
    <name evidence="1" type="ORF">GOODEAATRI_034092</name>
</gene>
<feature type="non-terminal residue" evidence="1">
    <location>
        <position position="1"/>
    </location>
</feature>
<name>A0ABV0NZX0_9TELE</name>
<sequence>DTPHQTHEGHPLFCPSLLTNSLSQRHQPTLPLKATPMLLTMEHNTHNRLAHSFLLLSTKLVSCWDQAPRPTQATHIPLLYHGGLRAQTHLSVFPAYYTELSEPAQGETPSQNITAVPTWAPNLTVPFSQVASHAAPDQIGPRHSSGLQHLKPPLPAAMVSRPYLPDPLLDVCGKAIHSQRPTHAAYGGLMQTHQVKNVQVFSGNSDSKMLVEDWIRDMQ</sequence>
<evidence type="ECO:0000313" key="2">
    <source>
        <dbReference type="Proteomes" id="UP001476798"/>
    </source>
</evidence>
<organism evidence="1 2">
    <name type="scientific">Goodea atripinnis</name>
    <dbReference type="NCBI Taxonomy" id="208336"/>
    <lineage>
        <taxon>Eukaryota</taxon>
        <taxon>Metazoa</taxon>
        <taxon>Chordata</taxon>
        <taxon>Craniata</taxon>
        <taxon>Vertebrata</taxon>
        <taxon>Euteleostomi</taxon>
        <taxon>Actinopterygii</taxon>
        <taxon>Neopterygii</taxon>
        <taxon>Teleostei</taxon>
        <taxon>Neoteleostei</taxon>
        <taxon>Acanthomorphata</taxon>
        <taxon>Ovalentaria</taxon>
        <taxon>Atherinomorphae</taxon>
        <taxon>Cyprinodontiformes</taxon>
        <taxon>Goodeidae</taxon>
        <taxon>Goodea</taxon>
    </lineage>
</organism>
<protein>
    <submittedName>
        <fullName evidence="1">Uncharacterized protein</fullName>
    </submittedName>
</protein>
<dbReference type="EMBL" id="JAHRIO010057953">
    <property type="protein sequence ID" value="MEQ2177005.1"/>
    <property type="molecule type" value="Genomic_DNA"/>
</dbReference>
<dbReference type="Proteomes" id="UP001476798">
    <property type="component" value="Unassembled WGS sequence"/>
</dbReference>
<keyword evidence="2" id="KW-1185">Reference proteome</keyword>
<proteinExistence type="predicted"/>
<reference evidence="1 2" key="1">
    <citation type="submission" date="2021-06" db="EMBL/GenBank/DDBJ databases">
        <authorList>
            <person name="Palmer J.M."/>
        </authorList>
    </citation>
    <scope>NUCLEOTIDE SEQUENCE [LARGE SCALE GENOMIC DNA]</scope>
    <source>
        <strain evidence="1 2">GA_2019</strain>
        <tissue evidence="1">Muscle</tissue>
    </source>
</reference>
<accession>A0ABV0NZX0</accession>